<keyword evidence="3" id="KW-1185">Reference proteome</keyword>
<gene>
    <name evidence="1" type="ORF">Lcin_3320</name>
    <name evidence="2" type="ORF">NCTC12438_01907</name>
</gene>
<dbReference type="STRING" id="28085.Lcin_3320"/>
<accession>A0A378IJU7</accession>
<evidence type="ECO:0000313" key="3">
    <source>
        <dbReference type="Proteomes" id="UP000054854"/>
    </source>
</evidence>
<organism evidence="2 4">
    <name type="scientific">Legionella cincinnatiensis</name>
    <dbReference type="NCBI Taxonomy" id="28085"/>
    <lineage>
        <taxon>Bacteria</taxon>
        <taxon>Pseudomonadati</taxon>
        <taxon>Pseudomonadota</taxon>
        <taxon>Gammaproteobacteria</taxon>
        <taxon>Legionellales</taxon>
        <taxon>Legionellaceae</taxon>
        <taxon>Legionella</taxon>
    </lineage>
</organism>
<dbReference type="EMBL" id="LNXX01000053">
    <property type="protein sequence ID" value="KTC78705.1"/>
    <property type="molecule type" value="Genomic_DNA"/>
</dbReference>
<evidence type="ECO:0000313" key="2">
    <source>
        <dbReference type="EMBL" id="STX35293.1"/>
    </source>
</evidence>
<reference evidence="1 3" key="1">
    <citation type="submission" date="2015-11" db="EMBL/GenBank/DDBJ databases">
        <title>Genomic analysis of 38 Legionella species identifies large and diverse effector repertoires.</title>
        <authorList>
            <person name="Burstein D."/>
            <person name="Amaro F."/>
            <person name="Zusman T."/>
            <person name="Lifshitz Z."/>
            <person name="Cohen O."/>
            <person name="Gilbert J.A."/>
            <person name="Pupko T."/>
            <person name="Shuman H.A."/>
            <person name="Segal G."/>
        </authorList>
    </citation>
    <scope>NUCLEOTIDE SEQUENCE [LARGE SCALE GENOMIC DNA]</scope>
    <source>
        <strain evidence="1 3">CDC#72-OH-14</strain>
    </source>
</reference>
<reference evidence="2 4" key="2">
    <citation type="submission" date="2018-06" db="EMBL/GenBank/DDBJ databases">
        <authorList>
            <consortium name="Pathogen Informatics"/>
            <person name="Doyle S."/>
        </authorList>
    </citation>
    <scope>NUCLEOTIDE SEQUENCE [LARGE SCALE GENOMIC DNA]</scope>
    <source>
        <strain evidence="2 4">NCTC12438</strain>
    </source>
</reference>
<proteinExistence type="predicted"/>
<dbReference type="Proteomes" id="UP000255316">
    <property type="component" value="Unassembled WGS sequence"/>
</dbReference>
<dbReference type="OrthoDB" id="9181325at2"/>
<protein>
    <submittedName>
        <fullName evidence="2">Uncharacterized protein</fullName>
    </submittedName>
</protein>
<dbReference type="EMBL" id="UGNX01000001">
    <property type="protein sequence ID" value="STX35293.1"/>
    <property type="molecule type" value="Genomic_DNA"/>
</dbReference>
<dbReference type="Proteomes" id="UP000054854">
    <property type="component" value="Unassembled WGS sequence"/>
</dbReference>
<evidence type="ECO:0000313" key="1">
    <source>
        <dbReference type="EMBL" id="KTC78705.1"/>
    </source>
</evidence>
<sequence length="240" mass="28056">MCNIVYEDRTCVFIDILGWKDAINHLSAKEIYEILKPFLVIYQDHRNRHASIKNARKNSVNTHTEENQYSISTIDEDGQPYEVPTMYEQVHLTVFSDSLVLSMPLAFEHRIYSKLPSIIIGFLEKGFLLRGGISVGKLYHIDNIIFGPALVEAHKLESNEAKFPRILISDKVIDEIEPHPCLPIMKDQINNWVINPFPKEYEFNYNDQQMLSFLNENYKVEKVTRIIEQKIKEYSKDYSL</sequence>
<dbReference type="AlphaFoldDB" id="A0A378IJU7"/>
<name>A0A378IJU7_9GAMM</name>
<evidence type="ECO:0000313" key="4">
    <source>
        <dbReference type="Proteomes" id="UP000255316"/>
    </source>
</evidence>
<dbReference type="RefSeq" id="WP_058466416.1">
    <property type="nucleotide sequence ID" value="NZ_CAAAHQ010000015.1"/>
</dbReference>